<reference evidence="1" key="1">
    <citation type="submission" date="2013-05" db="EMBL/GenBank/DDBJ databases">
        <authorList>
            <person name="Yim A.K.Y."/>
            <person name="Chan T.F."/>
            <person name="Ji K.M."/>
            <person name="Liu X.Y."/>
            <person name="Zhou J.W."/>
            <person name="Li R.Q."/>
            <person name="Yang K.Y."/>
            <person name="Li J."/>
            <person name="Li M."/>
            <person name="Law P.T.W."/>
            <person name="Wu Y.L."/>
            <person name="Cai Z.L."/>
            <person name="Qin H."/>
            <person name="Bao Y."/>
            <person name="Leung R.K.K."/>
            <person name="Ng P.K.S."/>
            <person name="Zou J."/>
            <person name="Zhong X.J."/>
            <person name="Ran P.X."/>
            <person name="Zhong N.S."/>
            <person name="Liu Z.G."/>
            <person name="Tsui S.K.W."/>
        </authorList>
    </citation>
    <scope>NUCLEOTIDE SEQUENCE</scope>
    <source>
        <strain evidence="1">Derf</strain>
        <tissue evidence="1">Whole organism</tissue>
    </source>
</reference>
<evidence type="ECO:0000313" key="2">
    <source>
        <dbReference type="Proteomes" id="UP000790347"/>
    </source>
</evidence>
<proteinExistence type="predicted"/>
<dbReference type="EMBL" id="ASGP02000001">
    <property type="protein sequence ID" value="KAH9526135.1"/>
    <property type="molecule type" value="Genomic_DNA"/>
</dbReference>
<dbReference type="AlphaFoldDB" id="A0A922LCC3"/>
<sequence length="84" mass="10036">MQNNLPSSLSLCTPDIESYQKKNWCKHPQRKEKDEMIAKKKAIKTKHDHLIAKHEEQRSFVLIGHEQQQNKKKNTELEKKIPRF</sequence>
<gene>
    <name evidence="1" type="ORF">DERF_000243</name>
</gene>
<organism evidence="1 2">
    <name type="scientific">Dermatophagoides farinae</name>
    <name type="common">American house dust mite</name>
    <dbReference type="NCBI Taxonomy" id="6954"/>
    <lineage>
        <taxon>Eukaryota</taxon>
        <taxon>Metazoa</taxon>
        <taxon>Ecdysozoa</taxon>
        <taxon>Arthropoda</taxon>
        <taxon>Chelicerata</taxon>
        <taxon>Arachnida</taxon>
        <taxon>Acari</taxon>
        <taxon>Acariformes</taxon>
        <taxon>Sarcoptiformes</taxon>
        <taxon>Astigmata</taxon>
        <taxon>Psoroptidia</taxon>
        <taxon>Analgoidea</taxon>
        <taxon>Pyroglyphidae</taxon>
        <taxon>Dermatophagoidinae</taxon>
        <taxon>Dermatophagoides</taxon>
    </lineage>
</organism>
<name>A0A922LCC3_DERFA</name>
<reference evidence="1" key="2">
    <citation type="journal article" date="2022" name="Res Sq">
        <title>Comparative Genomics Reveals Insights into the Divergent Evolution of Astigmatic Mites and Household Pest Adaptations.</title>
        <authorList>
            <person name="Xiong Q."/>
            <person name="Wan A.T.-Y."/>
            <person name="Liu X.-Y."/>
            <person name="Fung C.S.-H."/>
            <person name="Xiao X."/>
            <person name="Malainual N."/>
            <person name="Hou J."/>
            <person name="Wang L."/>
            <person name="Wang M."/>
            <person name="Yang K."/>
            <person name="Cui Y."/>
            <person name="Leung E."/>
            <person name="Nong W."/>
            <person name="Shin S.-K."/>
            <person name="Au S."/>
            <person name="Jeong K.Y."/>
            <person name="Chew F.T."/>
            <person name="Hui J."/>
            <person name="Leung T.F."/>
            <person name="Tungtrongchitr A."/>
            <person name="Zhong N."/>
            <person name="Liu Z."/>
            <person name="Tsui S."/>
        </authorList>
    </citation>
    <scope>NUCLEOTIDE SEQUENCE</scope>
    <source>
        <strain evidence="1">Derf</strain>
        <tissue evidence="1">Whole organism</tissue>
    </source>
</reference>
<evidence type="ECO:0000313" key="1">
    <source>
        <dbReference type="EMBL" id="KAH9526135.1"/>
    </source>
</evidence>
<comment type="caution">
    <text evidence="1">The sequence shown here is derived from an EMBL/GenBank/DDBJ whole genome shotgun (WGS) entry which is preliminary data.</text>
</comment>
<dbReference type="Proteomes" id="UP000790347">
    <property type="component" value="Unassembled WGS sequence"/>
</dbReference>
<accession>A0A922LCC3</accession>
<protein>
    <submittedName>
        <fullName evidence="1">Uncharacterized protein</fullName>
    </submittedName>
</protein>
<keyword evidence="2" id="KW-1185">Reference proteome</keyword>